<keyword evidence="3 6" id="KW-0812">Transmembrane</keyword>
<feature type="domain" description="Signal transduction histidine kinase 5TM receptor LytS transmembrane region" evidence="7">
    <location>
        <begin position="31"/>
        <end position="193"/>
    </location>
</feature>
<evidence type="ECO:0000313" key="8">
    <source>
        <dbReference type="EMBL" id="MCQ1538171.1"/>
    </source>
</evidence>
<dbReference type="RefSeq" id="WP_255332115.1">
    <property type="nucleotide sequence ID" value="NZ_VOTZ01000006.1"/>
</dbReference>
<comment type="caution">
    <text evidence="8">The sequence shown here is derived from an EMBL/GenBank/DDBJ whole genome shotgun (WGS) entry which is preliminary data.</text>
</comment>
<protein>
    <recommendedName>
        <fullName evidence="7">Signal transduction histidine kinase 5TM receptor LytS transmembrane region domain-containing protein</fullName>
    </recommendedName>
</protein>
<dbReference type="Proteomes" id="UP001524383">
    <property type="component" value="Unassembled WGS sequence"/>
</dbReference>
<evidence type="ECO:0000256" key="2">
    <source>
        <dbReference type="ARBA" id="ARBA00022475"/>
    </source>
</evidence>
<dbReference type="GO" id="GO:0005886">
    <property type="term" value="C:plasma membrane"/>
    <property type="evidence" value="ECO:0007669"/>
    <property type="project" value="UniProtKB-SubCell"/>
</dbReference>
<feature type="transmembrane region" description="Helical" evidence="6">
    <location>
        <begin position="107"/>
        <end position="130"/>
    </location>
</feature>
<proteinExistence type="predicted"/>
<feature type="transmembrane region" description="Helical" evidence="6">
    <location>
        <begin position="172"/>
        <end position="191"/>
    </location>
</feature>
<keyword evidence="9" id="KW-1185">Reference proteome</keyword>
<comment type="subcellular location">
    <subcellularLocation>
        <location evidence="1">Cell membrane</location>
        <topology evidence="1">Multi-pass membrane protein</topology>
    </subcellularLocation>
</comment>
<evidence type="ECO:0000259" key="7">
    <source>
        <dbReference type="Pfam" id="PF07694"/>
    </source>
</evidence>
<keyword evidence="4 6" id="KW-1133">Transmembrane helix</keyword>
<evidence type="ECO:0000256" key="1">
    <source>
        <dbReference type="ARBA" id="ARBA00004651"/>
    </source>
</evidence>
<feature type="transmembrane region" description="Helical" evidence="6">
    <location>
        <begin position="46"/>
        <end position="67"/>
    </location>
</feature>
<organism evidence="8 9">
    <name type="scientific">Methanocalculus taiwanensis</name>
    <dbReference type="NCBI Taxonomy" id="106207"/>
    <lineage>
        <taxon>Archaea</taxon>
        <taxon>Methanobacteriati</taxon>
        <taxon>Methanobacteriota</taxon>
        <taxon>Stenosarchaea group</taxon>
        <taxon>Methanomicrobia</taxon>
        <taxon>Methanomicrobiales</taxon>
        <taxon>Methanocalculaceae</taxon>
        <taxon>Methanocalculus</taxon>
    </lineage>
</organism>
<dbReference type="InterPro" id="IPR011620">
    <property type="entry name" value="Sig_transdc_His_kinase_LytS_TM"/>
</dbReference>
<dbReference type="Pfam" id="PF07694">
    <property type="entry name" value="5TM-5TMR_LYT"/>
    <property type="match status" value="1"/>
</dbReference>
<feature type="transmembrane region" description="Helical" evidence="6">
    <location>
        <begin position="9"/>
        <end position="26"/>
    </location>
</feature>
<evidence type="ECO:0000256" key="6">
    <source>
        <dbReference type="SAM" id="Phobius"/>
    </source>
</evidence>
<accession>A0ABD4THK4</accession>
<evidence type="ECO:0000256" key="5">
    <source>
        <dbReference type="ARBA" id="ARBA00023136"/>
    </source>
</evidence>
<dbReference type="EMBL" id="VOTZ01000006">
    <property type="protein sequence ID" value="MCQ1538171.1"/>
    <property type="molecule type" value="Genomic_DNA"/>
</dbReference>
<dbReference type="Gene3D" id="1.10.1760.20">
    <property type="match status" value="1"/>
</dbReference>
<keyword evidence="5 6" id="KW-0472">Membrane</keyword>
<evidence type="ECO:0000313" key="9">
    <source>
        <dbReference type="Proteomes" id="UP001524383"/>
    </source>
</evidence>
<dbReference type="AlphaFoldDB" id="A0ABD4THK4"/>
<reference evidence="8 9" key="1">
    <citation type="submission" date="2019-08" db="EMBL/GenBank/DDBJ databases">
        <authorList>
            <person name="Chen S.-C."/>
            <person name="Lai M.-C."/>
            <person name="You Y.-T."/>
        </authorList>
    </citation>
    <scope>NUCLEOTIDE SEQUENCE [LARGE SCALE GENOMIC DNA]</scope>
    <source>
        <strain evidence="8 9">P2F9704a</strain>
    </source>
</reference>
<feature type="transmembrane region" description="Helical" evidence="6">
    <location>
        <begin position="79"/>
        <end position="101"/>
    </location>
</feature>
<evidence type="ECO:0000256" key="3">
    <source>
        <dbReference type="ARBA" id="ARBA00022692"/>
    </source>
</evidence>
<sequence>MDGSFLPQFNVLLQLICVIIVAAYLLTQSRIFPEILDGNPTIKTRIILILFFGGLSVYGSISGIEFLGSVINVRDLGPMVAGLLAGPWVGIGAGLIGAAYRLSMGGITMYACSVTAIFAGLFGGLIWIYYKKRFAGTTVAVAFAVLMEVFHMALTLIMVRPYDEAVAIVSRVYLPMVLANAAGMFVFAMMVKNIRKERKIQAERDALLGRMKQNVAGVPCTDDIRSS</sequence>
<feature type="transmembrane region" description="Helical" evidence="6">
    <location>
        <begin position="137"/>
        <end position="160"/>
    </location>
</feature>
<evidence type="ECO:0000256" key="4">
    <source>
        <dbReference type="ARBA" id="ARBA00022989"/>
    </source>
</evidence>
<name>A0ABD4THK4_9EURY</name>
<keyword evidence="2" id="KW-1003">Cell membrane</keyword>
<gene>
    <name evidence="8" type="ORF">FTO68_04080</name>
</gene>